<dbReference type="Pfam" id="PF04337">
    <property type="entry name" value="DUF480"/>
    <property type="match status" value="1"/>
</dbReference>
<dbReference type="AlphaFoldDB" id="A0A0J1BAY3"/>
<dbReference type="SUPFAM" id="SSF46785">
    <property type="entry name" value="Winged helix' DNA-binding domain"/>
    <property type="match status" value="2"/>
</dbReference>
<organism evidence="2 3">
    <name type="scientific">Rhodopirellula islandica</name>
    <dbReference type="NCBI Taxonomy" id="595434"/>
    <lineage>
        <taxon>Bacteria</taxon>
        <taxon>Pseudomonadati</taxon>
        <taxon>Planctomycetota</taxon>
        <taxon>Planctomycetia</taxon>
        <taxon>Pirellulales</taxon>
        <taxon>Pirellulaceae</taxon>
        <taxon>Rhodopirellula</taxon>
    </lineage>
</organism>
<protein>
    <submittedName>
        <fullName evidence="2">Uncharacterized protein</fullName>
    </submittedName>
</protein>
<dbReference type="PANTHER" id="PTHR38768:SF1">
    <property type="entry name" value="UPF0502 PROTEIN YCEH"/>
    <property type="match status" value="1"/>
</dbReference>
<feature type="region of interest" description="Disordered" evidence="1">
    <location>
        <begin position="235"/>
        <end position="261"/>
    </location>
</feature>
<dbReference type="Gene3D" id="1.10.10.10">
    <property type="entry name" value="Winged helix-like DNA-binding domain superfamily/Winged helix DNA-binding domain"/>
    <property type="match status" value="2"/>
</dbReference>
<evidence type="ECO:0000256" key="1">
    <source>
        <dbReference type="SAM" id="MobiDB-lite"/>
    </source>
</evidence>
<dbReference type="InterPro" id="IPR007432">
    <property type="entry name" value="DUF480"/>
</dbReference>
<evidence type="ECO:0000313" key="2">
    <source>
        <dbReference type="EMBL" id="KLU03850.1"/>
    </source>
</evidence>
<evidence type="ECO:0000313" key="3">
    <source>
        <dbReference type="Proteomes" id="UP000036367"/>
    </source>
</evidence>
<reference evidence="2" key="1">
    <citation type="submission" date="2015-05" db="EMBL/GenBank/DDBJ databases">
        <title>Permanent draft genome of Rhodopirellula islandicus K833.</title>
        <authorList>
            <person name="Kizina J."/>
            <person name="Richter M."/>
            <person name="Glockner F.O."/>
            <person name="Harder J."/>
        </authorList>
    </citation>
    <scope>NUCLEOTIDE SEQUENCE [LARGE SCALE GENOMIC DNA]</scope>
    <source>
        <strain evidence="2">K833</strain>
    </source>
</reference>
<dbReference type="EMBL" id="LECT01000031">
    <property type="protein sequence ID" value="KLU03850.1"/>
    <property type="molecule type" value="Genomic_DNA"/>
</dbReference>
<keyword evidence="3" id="KW-1185">Reference proteome</keyword>
<dbReference type="PATRIC" id="fig|595434.4.peg.4037"/>
<comment type="caution">
    <text evidence="2">The sequence shown here is derived from an EMBL/GenBank/DDBJ whole genome shotgun (WGS) entry which is preliminary data.</text>
</comment>
<sequence length="287" mass="31316">MSRSIGHELFDWIVNGLNRGSREAPRFLPLARSRSTPGGLHQEGNCMNEENAAENETSQPHPLSAAARRCLGVLVEKAKTTPDGYPLSLAGLITGCNQKSNRSPQMQVDESDALSALDELRAAGAAREIQGSGRVTKYRHAAYEWLGVDSPGAAIMTELLLRGPQTAGELRTRASRMHKFPDLDSLKTELDSLIEKGLVESLTPSGRGQTFSHCLYTPQERLYLVDKIKKQDASAAPTKSAPVTLEPVESGSGKSAHDDRIDKIQDRLDSVTAKLEALEKRLEFLES</sequence>
<proteinExistence type="predicted"/>
<dbReference type="PANTHER" id="PTHR38768">
    <property type="entry name" value="UPF0502 PROTEIN YCEH"/>
    <property type="match status" value="1"/>
</dbReference>
<dbReference type="InterPro" id="IPR036388">
    <property type="entry name" value="WH-like_DNA-bd_sf"/>
</dbReference>
<dbReference type="InterPro" id="IPR036390">
    <property type="entry name" value="WH_DNA-bd_sf"/>
</dbReference>
<name>A0A0J1BAY3_RHOIS</name>
<dbReference type="Proteomes" id="UP000036367">
    <property type="component" value="Unassembled WGS sequence"/>
</dbReference>
<gene>
    <name evidence="2" type="ORF">RISK_004257</name>
</gene>
<accession>A0A0J1BAY3</accession>